<evidence type="ECO:0000256" key="3">
    <source>
        <dbReference type="ARBA" id="ARBA00022553"/>
    </source>
</evidence>
<protein>
    <recommendedName>
        <fullName evidence="17">Kinesin family member 13Bb</fullName>
    </recommendedName>
</protein>
<dbReference type="SUPFAM" id="SSF49879">
    <property type="entry name" value="SMAD/FHA domain"/>
    <property type="match status" value="1"/>
</dbReference>
<dbReference type="PROSITE" id="PS00845">
    <property type="entry name" value="CAP_GLY_1"/>
    <property type="match status" value="1"/>
</dbReference>
<evidence type="ECO:0000256" key="12">
    <source>
        <dbReference type="SAM" id="MobiDB-lite"/>
    </source>
</evidence>
<dbReference type="Gene3D" id="6.10.250.2520">
    <property type="match status" value="1"/>
</dbReference>
<dbReference type="PRINTS" id="PR00380">
    <property type="entry name" value="KINESINHEAVY"/>
</dbReference>
<evidence type="ECO:0008006" key="17">
    <source>
        <dbReference type="Google" id="ProtNLM"/>
    </source>
</evidence>
<evidence type="ECO:0000256" key="6">
    <source>
        <dbReference type="ARBA" id="ARBA00022840"/>
    </source>
</evidence>
<comment type="similarity">
    <text evidence="10">Belongs to the TRAFAC class myosin-kinesin ATPase superfamily. Kinesin family.</text>
</comment>
<dbReference type="Pfam" id="PF00498">
    <property type="entry name" value="FHA"/>
    <property type="match status" value="1"/>
</dbReference>
<dbReference type="Gene3D" id="2.30.30.190">
    <property type="entry name" value="CAP Gly-rich-like domain"/>
    <property type="match status" value="1"/>
</dbReference>
<dbReference type="GeneTree" id="ENSGT00940000155500"/>
<proteinExistence type="inferred from homology"/>
<evidence type="ECO:0000313" key="16">
    <source>
        <dbReference type="Proteomes" id="UP000265100"/>
    </source>
</evidence>
<dbReference type="Gene3D" id="2.60.200.20">
    <property type="match status" value="1"/>
</dbReference>
<dbReference type="GO" id="GO:0045184">
    <property type="term" value="P:establishment of protein localization"/>
    <property type="evidence" value="ECO:0007669"/>
    <property type="project" value="UniProtKB-ARBA"/>
</dbReference>
<evidence type="ECO:0000256" key="9">
    <source>
        <dbReference type="ARBA" id="ARBA00023212"/>
    </source>
</evidence>
<feature type="domain" description="CAP-Gly" evidence="14">
    <location>
        <begin position="1552"/>
        <end position="1594"/>
    </location>
</feature>
<dbReference type="PROSITE" id="PS50245">
    <property type="entry name" value="CAP_GLY_2"/>
    <property type="match status" value="1"/>
</dbReference>
<feature type="compositionally biased region" description="Basic residues" evidence="12">
    <location>
        <begin position="1603"/>
        <end position="1616"/>
    </location>
</feature>
<comment type="subcellular location">
    <subcellularLocation>
        <location evidence="1">Cytoplasm</location>
        <location evidence="1">Cytoskeleton</location>
    </subcellularLocation>
</comment>
<evidence type="ECO:0000256" key="2">
    <source>
        <dbReference type="ARBA" id="ARBA00022490"/>
    </source>
</evidence>
<dbReference type="SUPFAM" id="SSF52540">
    <property type="entry name" value="P-loop containing nucleoside triphosphate hydrolases"/>
    <property type="match status" value="1"/>
</dbReference>
<dbReference type="FunFam" id="3.40.850.10:FF:000010">
    <property type="entry name" value="Kinesin family member 13A"/>
    <property type="match status" value="1"/>
</dbReference>
<dbReference type="PROSITE" id="PS50067">
    <property type="entry name" value="KINESIN_MOTOR_2"/>
    <property type="match status" value="1"/>
</dbReference>
<keyword evidence="16" id="KW-1185">Reference proteome</keyword>
<dbReference type="InterPro" id="IPR001752">
    <property type="entry name" value="Kinesin_motor_dom"/>
</dbReference>
<dbReference type="InterPro" id="IPR008984">
    <property type="entry name" value="SMAD_FHA_dom_sf"/>
</dbReference>
<reference evidence="15" key="4">
    <citation type="submission" date="2025-09" db="UniProtKB">
        <authorList>
            <consortium name="Ensembl"/>
        </authorList>
    </citation>
    <scope>IDENTIFICATION</scope>
</reference>
<dbReference type="PANTHER" id="PTHR47117">
    <property type="entry name" value="STAR-RELATED LIPID TRANSFER PROTEIN 9"/>
    <property type="match status" value="1"/>
</dbReference>
<dbReference type="SUPFAM" id="SSF74924">
    <property type="entry name" value="Cap-Gly domain"/>
    <property type="match status" value="1"/>
</dbReference>
<dbReference type="GO" id="GO:0007018">
    <property type="term" value="P:microtubule-based movement"/>
    <property type="evidence" value="ECO:0007669"/>
    <property type="project" value="InterPro"/>
</dbReference>
<dbReference type="GO" id="GO:0005874">
    <property type="term" value="C:microtubule"/>
    <property type="evidence" value="ECO:0007669"/>
    <property type="project" value="UniProtKB-KW"/>
</dbReference>
<dbReference type="Proteomes" id="UP000265100">
    <property type="component" value="Chromosome 15"/>
</dbReference>
<dbReference type="InterPro" id="IPR036961">
    <property type="entry name" value="Kinesin_motor_dom_sf"/>
</dbReference>
<dbReference type="InterPro" id="IPR027417">
    <property type="entry name" value="P-loop_NTPase"/>
</dbReference>
<dbReference type="InterPro" id="IPR032405">
    <property type="entry name" value="Kinesin_assoc"/>
</dbReference>
<accession>A0AAX7SZA6</accession>
<dbReference type="Gene3D" id="3.40.850.10">
    <property type="entry name" value="Kinesin motor domain"/>
    <property type="match status" value="1"/>
</dbReference>
<dbReference type="GO" id="GO:0003777">
    <property type="term" value="F:microtubule motor activity"/>
    <property type="evidence" value="ECO:0007669"/>
    <property type="project" value="InterPro"/>
</dbReference>
<reference evidence="16" key="2">
    <citation type="submission" date="2023-03" db="EMBL/GenBank/DDBJ databases">
        <authorList>
            <consortium name="Wellcome Sanger Institute Data Sharing"/>
        </authorList>
    </citation>
    <scope>NUCLEOTIDE SEQUENCE [LARGE SCALE GENOMIC DNA]</scope>
</reference>
<feature type="region of interest" description="Disordered" evidence="12">
    <location>
        <begin position="844"/>
        <end position="864"/>
    </location>
</feature>
<dbReference type="CDD" id="cd01365">
    <property type="entry name" value="KISc_KIF1A_KIF1B"/>
    <property type="match status" value="1"/>
</dbReference>
<evidence type="ECO:0000256" key="11">
    <source>
        <dbReference type="SAM" id="Coils"/>
    </source>
</evidence>
<feature type="compositionally biased region" description="Polar residues" evidence="12">
    <location>
        <begin position="1411"/>
        <end position="1421"/>
    </location>
</feature>
<dbReference type="Pfam" id="PF12473">
    <property type="entry name" value="DUF3694"/>
    <property type="match status" value="1"/>
</dbReference>
<dbReference type="GO" id="GO:0008017">
    <property type="term" value="F:microtubule binding"/>
    <property type="evidence" value="ECO:0007669"/>
    <property type="project" value="InterPro"/>
</dbReference>
<dbReference type="InterPro" id="IPR022164">
    <property type="entry name" value="Kinesin-like"/>
</dbReference>
<keyword evidence="3" id="KW-0597">Phosphoprotein</keyword>
<keyword evidence="9" id="KW-0206">Cytoskeleton</keyword>
<dbReference type="Pfam" id="PF01302">
    <property type="entry name" value="CAP_GLY"/>
    <property type="match status" value="1"/>
</dbReference>
<dbReference type="GO" id="GO:0005737">
    <property type="term" value="C:cytoplasm"/>
    <property type="evidence" value="ECO:0007669"/>
    <property type="project" value="UniProtKB-ARBA"/>
</dbReference>
<dbReference type="InterPro" id="IPR019821">
    <property type="entry name" value="Kinesin_motor_CS"/>
</dbReference>
<dbReference type="SMART" id="SM00129">
    <property type="entry name" value="KISc"/>
    <property type="match status" value="1"/>
</dbReference>
<name>A0AAX7SZA6_ASTCA</name>
<keyword evidence="4" id="KW-0493">Microtubule</keyword>
<reference evidence="15 16" key="1">
    <citation type="submission" date="2018-05" db="EMBL/GenBank/DDBJ databases">
        <authorList>
            <person name="Datahose"/>
        </authorList>
    </citation>
    <scope>NUCLEOTIDE SEQUENCE</scope>
</reference>
<evidence type="ECO:0000256" key="7">
    <source>
        <dbReference type="ARBA" id="ARBA00023054"/>
    </source>
</evidence>
<evidence type="ECO:0000256" key="5">
    <source>
        <dbReference type="ARBA" id="ARBA00022741"/>
    </source>
</evidence>
<evidence type="ECO:0000256" key="1">
    <source>
        <dbReference type="ARBA" id="ARBA00004245"/>
    </source>
</evidence>
<reference evidence="15" key="3">
    <citation type="submission" date="2025-08" db="UniProtKB">
        <authorList>
            <consortium name="Ensembl"/>
        </authorList>
    </citation>
    <scope>IDENTIFICATION</scope>
</reference>
<organism evidence="15 16">
    <name type="scientific">Astatotilapia calliptera</name>
    <name type="common">Eastern happy</name>
    <name type="synonym">Chromis callipterus</name>
    <dbReference type="NCBI Taxonomy" id="8154"/>
    <lineage>
        <taxon>Eukaryota</taxon>
        <taxon>Metazoa</taxon>
        <taxon>Chordata</taxon>
        <taxon>Craniata</taxon>
        <taxon>Vertebrata</taxon>
        <taxon>Euteleostomi</taxon>
        <taxon>Actinopterygii</taxon>
        <taxon>Neopterygii</taxon>
        <taxon>Teleostei</taxon>
        <taxon>Neoteleostei</taxon>
        <taxon>Acanthomorphata</taxon>
        <taxon>Ovalentaria</taxon>
        <taxon>Cichlomorphae</taxon>
        <taxon>Cichliformes</taxon>
        <taxon>Cichlidae</taxon>
        <taxon>African cichlids</taxon>
        <taxon>Pseudocrenilabrinae</taxon>
        <taxon>Haplochromini</taxon>
        <taxon>Astatotilapia</taxon>
    </lineage>
</organism>
<dbReference type="FunFam" id="2.30.30.190:FF:000009">
    <property type="entry name" value="Kinesin family member 13B"/>
    <property type="match status" value="1"/>
</dbReference>
<keyword evidence="5 10" id="KW-0547">Nucleotide-binding</keyword>
<feature type="coiled-coil region" evidence="11">
    <location>
        <begin position="369"/>
        <end position="415"/>
    </location>
</feature>
<feature type="compositionally biased region" description="Polar residues" evidence="12">
    <location>
        <begin position="1454"/>
        <end position="1468"/>
    </location>
</feature>
<evidence type="ECO:0000259" key="13">
    <source>
        <dbReference type="PROSITE" id="PS50067"/>
    </source>
</evidence>
<feature type="region of interest" description="Disordered" evidence="12">
    <location>
        <begin position="1594"/>
        <end position="1654"/>
    </location>
</feature>
<dbReference type="SMART" id="SM01052">
    <property type="entry name" value="CAP_GLY"/>
    <property type="match status" value="1"/>
</dbReference>
<feature type="binding site" evidence="10">
    <location>
        <begin position="108"/>
        <end position="115"/>
    </location>
    <ligand>
        <name>ATP</name>
        <dbReference type="ChEBI" id="CHEBI:30616"/>
    </ligand>
</feature>
<dbReference type="InterPro" id="IPR000253">
    <property type="entry name" value="FHA_dom"/>
</dbReference>
<dbReference type="InterPro" id="IPR000938">
    <property type="entry name" value="CAP-Gly_domain"/>
</dbReference>
<feature type="compositionally biased region" description="Low complexity" evidence="12">
    <location>
        <begin position="1472"/>
        <end position="1486"/>
    </location>
</feature>
<dbReference type="InterPro" id="IPR036859">
    <property type="entry name" value="CAP-Gly_dom_sf"/>
</dbReference>
<dbReference type="Pfam" id="PF16183">
    <property type="entry name" value="Kinesin_assoc"/>
    <property type="match status" value="1"/>
</dbReference>
<evidence type="ECO:0000256" key="4">
    <source>
        <dbReference type="ARBA" id="ARBA00022701"/>
    </source>
</evidence>
<feature type="compositionally biased region" description="Gly residues" evidence="12">
    <location>
        <begin position="1634"/>
        <end position="1643"/>
    </location>
</feature>
<evidence type="ECO:0000259" key="14">
    <source>
        <dbReference type="PROSITE" id="PS50245"/>
    </source>
</evidence>
<feature type="domain" description="Kinesin motor" evidence="13">
    <location>
        <begin position="10"/>
        <end position="358"/>
    </location>
</feature>
<evidence type="ECO:0000313" key="15">
    <source>
        <dbReference type="Ensembl" id="ENSACLP00000049934.1"/>
    </source>
</evidence>
<sequence length="1654" mass="183475">MDDNSVSDSNVKVAVRVRPMNRREKDLKTKCVVEIDGNQTVLHPAVTSMNTADPRNQPKVFAYDYCFWSMDDSQKDKFAGQDVVFQCLGESLLDNAFMGYNACIFAYGQTGSGKSYTMMGSSEQPGLIPRLCSSLFSRTEKEAREGESFTVEVSYMEIYNEKVRDLLDPKGSRQALRVREHKVLGPYVDGLSRLAVTSYEDIESLMSEGNKSRTVAATNMNEESSRSHAVFNIILTHTLMDLRSGTSGEKVSKLSLVDLAGSERAAKTGAAGERLKEGSNINKSLSTLGLVISALADHGAGKNKSKFVPYRDSVLTWLLKDSLGGNSRTAMVATISPAADNYDETLSTLRYADRAKNIVNHAVVNEDPNARIIRELREEVEKLKEQLTEAESMKAPELKERLEESEKLIQDMTVTWEDKLRKTEAIAQERQRQLESLGISLQSSGIRVVDDKCYLVNLNADPALNELLVYYLKDHTRVGSADSQDIQLCGMAIQAEHCVIDVTESHGVVLTPHRNAKTYVNGTEVVNPVQLHHGDRILWGNNHFFRINLPRQRVQKGGEEEEDAAMTKRSSSDCLEVGEPDACSDVSSERSFGYEFAQAEVMMKGMWNNDPLQSVLQTLEKQHQEEKRCALERQRQMYEQELQQLRQRVTPEKPSGVPGSATAAVLSAGSNKRVRRWSEDREAMITRSLRRLKEQIVRARLLAQEAGFIAEELNKRTEYLVTLQIPAANLDANRKVQQGDVCFKTNVVPVKDKGFTVQSQQHLMRKSVEMMFQSSWIELVMRSYFKRADPFFDEQENHSLIGVANVFLACLFYDVKLQYAVPIINQKGEVAGRLHIEVWRGTESCEEEGGGGPDKQLSSTDGDPHERRLRCVVKILQATGLPRHLSNFVFCQYRFWAQEEPVFTAPEVASSSSASASRDPQCTVVFDSTKELSVPVSEDFVEFLAEGAVAIEVYGHKQANHRRNLALWDLGVIQAKTRSLRERWSEVTRQLELWVKVMELNEAGEFTAVEVVPAKDVRTGGIFQLRQGQSRRVQVEVCPVPDSGTMPLVAASILSVSIGDVKVRQVRLPKNDPKQVTDEEMDSYQEVDLERMREQWLVTLTQRQEYLDQQLQKIVCKADKSEDDVERESQLLECRLTLTEERNAVMVPSAGSGIPGAPVERVPVPGMETHTPALFLDLSADDFQSSLSAPLAGGQDALLSGEDEDDFFDLHIVKHYDPEVKAEASWDSTVHECPQLSRVAPADQRVYLTVRTVVQLSHPAHMQLVLRKRICVSVTGRQGFAQSLLKRMSQRSSVSGCGITFEVVSNIPGDIHGPEDREMLARLAASAEDEQSAASEAAIEKYLRSVLAVENILTLDRLRQEVAVREQLAGRGRAARRCLSSPDIERVPIDETEIPRSVPLPPPIIPETEDSTTSPVSEASSGYMSTSISTVTLSEVYTLSWDLPSSYETNGASFLPSSSATSEVQQPAASVKPAKGPISSPKSGPSVANPFKIQKVKSSDLKSFLQILSEEEHDTPTLDGDTAASAVLPEWLKEGEFVSVGANKSGTVRYLGPTDFAEGTWVGVELEVPAGKNDGSVAGKHYFHCNPGYGVLVRPDRVTRGDPKRHRQQQQKRRSAHLSGSSPNLAALTALAKGEGGTGSTGRGRGENRKSWNT</sequence>
<keyword evidence="2" id="KW-0963">Cytoplasm</keyword>
<dbReference type="Pfam" id="PF00225">
    <property type="entry name" value="Kinesin"/>
    <property type="match status" value="1"/>
</dbReference>
<keyword evidence="6 10" id="KW-0067">ATP-binding</keyword>
<feature type="compositionally biased region" description="Basic and acidic residues" evidence="12">
    <location>
        <begin position="1644"/>
        <end position="1654"/>
    </location>
</feature>
<dbReference type="PROSITE" id="PS00411">
    <property type="entry name" value="KINESIN_MOTOR_1"/>
    <property type="match status" value="1"/>
</dbReference>
<feature type="region of interest" description="Disordered" evidence="12">
    <location>
        <begin position="1394"/>
        <end position="1421"/>
    </location>
</feature>
<keyword evidence="8 10" id="KW-0505">Motor protein</keyword>
<evidence type="ECO:0000256" key="8">
    <source>
        <dbReference type="ARBA" id="ARBA00023175"/>
    </source>
</evidence>
<dbReference type="Ensembl" id="ENSACLT00000068182.1">
    <property type="protein sequence ID" value="ENSACLP00000049934.1"/>
    <property type="gene ID" value="ENSACLG00000008995.2"/>
</dbReference>
<dbReference type="GO" id="GO:0005524">
    <property type="term" value="F:ATP binding"/>
    <property type="evidence" value="ECO:0007669"/>
    <property type="project" value="UniProtKB-UniRule"/>
</dbReference>
<feature type="region of interest" description="Disordered" evidence="12">
    <location>
        <begin position="1454"/>
        <end position="1489"/>
    </location>
</feature>
<keyword evidence="7 11" id="KW-0175">Coiled coil</keyword>
<evidence type="ECO:0000256" key="10">
    <source>
        <dbReference type="PROSITE-ProRule" id="PRU00283"/>
    </source>
</evidence>
<dbReference type="FunFam" id="2.60.200.20:FF:000002">
    <property type="entry name" value="Kinesin family member 13A"/>
    <property type="match status" value="1"/>
</dbReference>